<evidence type="ECO:0000256" key="1">
    <source>
        <dbReference type="ARBA" id="ARBA00010617"/>
    </source>
</evidence>
<dbReference type="Proteomes" id="UP000605784">
    <property type="component" value="Unassembled WGS sequence"/>
</dbReference>
<keyword evidence="2" id="KW-0349">Heme</keyword>
<evidence type="ECO:0000313" key="8">
    <source>
        <dbReference type="Proteomes" id="UP000605784"/>
    </source>
</evidence>
<reference evidence="7" key="1">
    <citation type="journal article" date="2014" name="Int. J. Syst. Evol. Microbiol.">
        <title>Complete genome sequence of Corynebacterium casei LMG S-19264T (=DSM 44701T), isolated from a smear-ripened cheese.</title>
        <authorList>
            <consortium name="US DOE Joint Genome Institute (JGI-PGF)"/>
            <person name="Walter F."/>
            <person name="Albersmeier A."/>
            <person name="Kalinowski J."/>
            <person name="Ruckert C."/>
        </authorList>
    </citation>
    <scope>NUCLEOTIDE SEQUENCE</scope>
    <source>
        <strain evidence="7">JCM 17820</strain>
    </source>
</reference>
<dbReference type="CDD" id="cd11032">
    <property type="entry name" value="P450_EryK-like"/>
    <property type="match status" value="1"/>
</dbReference>
<dbReference type="PANTHER" id="PTHR46696">
    <property type="entry name" value="P450, PUTATIVE (EUROFUNG)-RELATED"/>
    <property type="match status" value="1"/>
</dbReference>
<evidence type="ECO:0000256" key="2">
    <source>
        <dbReference type="ARBA" id="ARBA00022617"/>
    </source>
</evidence>
<dbReference type="InterPro" id="IPR001128">
    <property type="entry name" value="Cyt_P450"/>
</dbReference>
<keyword evidence="3" id="KW-0479">Metal-binding</keyword>
<dbReference type="AlphaFoldDB" id="A0A830GPQ0"/>
<dbReference type="FunFam" id="1.10.630.10:FF:000018">
    <property type="entry name" value="Cytochrome P450 monooxygenase"/>
    <property type="match status" value="1"/>
</dbReference>
<dbReference type="PRINTS" id="PR00359">
    <property type="entry name" value="BP450"/>
</dbReference>
<organism evidence="7 8">
    <name type="scientific">Haloarcula pellucida</name>
    <dbReference type="NCBI Taxonomy" id="1427151"/>
    <lineage>
        <taxon>Archaea</taxon>
        <taxon>Methanobacteriati</taxon>
        <taxon>Methanobacteriota</taxon>
        <taxon>Stenosarchaea group</taxon>
        <taxon>Halobacteria</taxon>
        <taxon>Halobacteriales</taxon>
        <taxon>Haloarculaceae</taxon>
        <taxon>Haloarcula</taxon>
    </lineage>
</organism>
<dbReference type="InterPro" id="IPR002397">
    <property type="entry name" value="Cyt_P450_B"/>
</dbReference>
<dbReference type="GO" id="GO:0016705">
    <property type="term" value="F:oxidoreductase activity, acting on paired donors, with incorporation or reduction of molecular oxygen"/>
    <property type="evidence" value="ECO:0007669"/>
    <property type="project" value="InterPro"/>
</dbReference>
<keyword evidence="8" id="KW-1185">Reference proteome</keyword>
<dbReference type="SUPFAM" id="SSF48264">
    <property type="entry name" value="Cytochrome P450"/>
    <property type="match status" value="1"/>
</dbReference>
<comment type="similarity">
    <text evidence="1">Belongs to the cytochrome P450 family.</text>
</comment>
<dbReference type="GO" id="GO:0004497">
    <property type="term" value="F:monooxygenase activity"/>
    <property type="evidence" value="ECO:0007669"/>
    <property type="project" value="UniProtKB-KW"/>
</dbReference>
<evidence type="ECO:0000256" key="4">
    <source>
        <dbReference type="ARBA" id="ARBA00023002"/>
    </source>
</evidence>
<evidence type="ECO:0000256" key="5">
    <source>
        <dbReference type="ARBA" id="ARBA00023004"/>
    </source>
</evidence>
<accession>A0A830GPQ0</accession>
<evidence type="ECO:0000256" key="3">
    <source>
        <dbReference type="ARBA" id="ARBA00022723"/>
    </source>
</evidence>
<keyword evidence="4" id="KW-0560">Oxidoreductase</keyword>
<dbReference type="EMBL" id="BMOU01000003">
    <property type="protein sequence ID" value="GGN95103.1"/>
    <property type="molecule type" value="Genomic_DNA"/>
</dbReference>
<dbReference type="Pfam" id="PF00067">
    <property type="entry name" value="p450"/>
    <property type="match status" value="1"/>
</dbReference>
<dbReference type="PANTHER" id="PTHR46696:SF1">
    <property type="entry name" value="CYTOCHROME P450 YJIB-RELATED"/>
    <property type="match status" value="1"/>
</dbReference>
<evidence type="ECO:0000256" key="6">
    <source>
        <dbReference type="ARBA" id="ARBA00023033"/>
    </source>
</evidence>
<name>A0A830GPQ0_9EURY</name>
<proteinExistence type="inferred from homology"/>
<dbReference type="RefSeq" id="WP_188997472.1">
    <property type="nucleotide sequence ID" value="NZ_BMOU01000003.1"/>
</dbReference>
<dbReference type="Gene3D" id="1.10.630.10">
    <property type="entry name" value="Cytochrome P450"/>
    <property type="match status" value="1"/>
</dbReference>
<dbReference type="GO" id="GO:0005506">
    <property type="term" value="F:iron ion binding"/>
    <property type="evidence" value="ECO:0007669"/>
    <property type="project" value="InterPro"/>
</dbReference>
<keyword evidence="6" id="KW-0503">Monooxygenase</keyword>
<dbReference type="GO" id="GO:0020037">
    <property type="term" value="F:heme binding"/>
    <property type="evidence" value="ECO:0007669"/>
    <property type="project" value="InterPro"/>
</dbReference>
<keyword evidence="5" id="KW-0408">Iron</keyword>
<gene>
    <name evidence="7" type="primary">yjiB</name>
    <name evidence="7" type="ORF">GCM10009030_22180</name>
</gene>
<dbReference type="InterPro" id="IPR036396">
    <property type="entry name" value="Cyt_P450_sf"/>
</dbReference>
<evidence type="ECO:0000313" key="7">
    <source>
        <dbReference type="EMBL" id="GGN95103.1"/>
    </source>
</evidence>
<sequence length="408" mass="45652">MATANQREYIPMPKPLQTDRAWLDPSDWYREQRAENPVRFDPERQVWDVFTYDETKEILEDHETFTSDLTQATAFDFPAPEEGSPIRNSVLRMDPPKHTALRGVADDEFLPGVIQKLTPQIAAHTDELLDAVADDGEMDVIEDLAYPLPVTVIAQLLGIPPSDSDQFKQWSDLLLADAGSADDPEAVLKAQRDALTDMRAYFLDLIEERRADPSKDLVSVIATAQPDGEYLADEDAVGYCMILLIAGNITTTNLIGNSLRTFKEKGLIEQLRNDDELLDAAIEEVLRYRSPSQALTRVATRKAEVNGHTIEPGEFVITWLGSANRDEAQFEDPETFNLDRSPNNHLAFGHGIHFCQGASLARLEAKVALKKLLGRFESIQLTHDQLEPVDSAFLYGTTSLPIAFEQRT</sequence>
<comment type="caution">
    <text evidence="7">The sequence shown here is derived from an EMBL/GenBank/DDBJ whole genome shotgun (WGS) entry which is preliminary data.</text>
</comment>
<reference evidence="7" key="2">
    <citation type="submission" date="2020-09" db="EMBL/GenBank/DDBJ databases">
        <authorList>
            <person name="Sun Q."/>
            <person name="Ohkuma M."/>
        </authorList>
    </citation>
    <scope>NUCLEOTIDE SEQUENCE</scope>
    <source>
        <strain evidence="7">JCM 17820</strain>
    </source>
</reference>
<protein>
    <submittedName>
        <fullName evidence="7">Putative cytochrome P450 YjiB</fullName>
    </submittedName>
</protein>